<accession>A0A7L4USU8</accession>
<comment type="caution">
    <text evidence="1">The sequence shown here is derived from an EMBL/GenBank/DDBJ whole genome shotgun (WGS) entry which is preliminary data.</text>
</comment>
<dbReference type="Pfam" id="PF09674">
    <property type="entry name" value="DUF2400"/>
    <property type="match status" value="1"/>
</dbReference>
<evidence type="ECO:0000313" key="2">
    <source>
        <dbReference type="Proteomes" id="UP000251835"/>
    </source>
</evidence>
<protein>
    <submittedName>
        <fullName evidence="1">Uncharacterized protein (TIGR02757 family)</fullName>
    </submittedName>
</protein>
<reference evidence="1 2" key="1">
    <citation type="submission" date="2018-05" db="EMBL/GenBank/DDBJ databases">
        <title>Genomic Encyclopedia of Type Strains, Phase IV (KMG-IV): sequencing the most valuable type-strain genomes for metagenomic binning, comparative biology and taxonomic classification.</title>
        <authorList>
            <person name="Goeker M."/>
        </authorList>
    </citation>
    <scope>NUCLEOTIDE SEQUENCE [LARGE SCALE GENOMIC DNA]</scope>
    <source>
        <strain evidence="1 2">DSM 28579</strain>
    </source>
</reference>
<organism evidence="1 2">
    <name type="scientific">Balneicella halophila</name>
    <dbReference type="NCBI Taxonomy" id="1537566"/>
    <lineage>
        <taxon>Bacteria</taxon>
        <taxon>Pseudomonadati</taxon>
        <taxon>Bacteroidota</taxon>
        <taxon>Bacteroidia</taxon>
        <taxon>Bacteroidales</taxon>
        <taxon>Balneicellaceae</taxon>
        <taxon>Balneicella</taxon>
    </lineage>
</organism>
<dbReference type="AlphaFoldDB" id="A0A7L4USU8"/>
<proteinExistence type="predicted"/>
<dbReference type="EMBL" id="QENZ01000003">
    <property type="protein sequence ID" value="PVX52541.1"/>
    <property type="molecule type" value="Genomic_DNA"/>
</dbReference>
<dbReference type="NCBIfam" id="TIGR02757">
    <property type="entry name" value="TIGR02757 family protein"/>
    <property type="match status" value="1"/>
</dbReference>
<dbReference type="Proteomes" id="UP000251835">
    <property type="component" value="Unassembled WGS sequence"/>
</dbReference>
<keyword evidence="2" id="KW-1185">Reference proteome</keyword>
<name>A0A7L4USU8_BALHA</name>
<sequence length="252" mass="29657">MGSNLKEYLDNKVEKYNRVEFIENDPIVIPHGFSVLQDIEISGFFAAILAWGLRKTIINKCNELMQRMDNSPYDFIRNSTEQDSRQLLGFKHRTFNDTDLLYTVDFLKRHYAEHNSLESAFTLGGTMKTNLEKFHHSFFNTPYAPQRTRKHIATPERKSACKRLNMYMRWMVRHDNKGVDFGLWKTIKPKDLICPLDVHVGRTARFLGLLERTQDDWKAAMQLTQKLRFFDKNDPVKYDFALFGLSIENDFS</sequence>
<evidence type="ECO:0000313" key="1">
    <source>
        <dbReference type="EMBL" id="PVX52541.1"/>
    </source>
</evidence>
<dbReference type="RefSeq" id="WP_243408291.1">
    <property type="nucleotide sequence ID" value="NZ_QENZ01000003.1"/>
</dbReference>
<dbReference type="InterPro" id="IPR014127">
    <property type="entry name" value="CHP02757"/>
</dbReference>
<gene>
    <name evidence="1" type="ORF">C7377_0865</name>
</gene>